<dbReference type="PANTHER" id="PTHR46577">
    <property type="entry name" value="HTH-TYPE TRANSCRIPTIONAL REGULATORY PROTEIN GABR"/>
    <property type="match status" value="1"/>
</dbReference>
<dbReference type="InterPro" id="IPR015424">
    <property type="entry name" value="PyrdxlP-dep_Trfase"/>
</dbReference>
<keyword evidence="8" id="KW-1185">Reference proteome</keyword>
<keyword evidence="5" id="KW-0804">Transcription</keyword>
<dbReference type="SUPFAM" id="SSF53383">
    <property type="entry name" value="PLP-dependent transferases"/>
    <property type="match status" value="1"/>
</dbReference>
<dbReference type="CDD" id="cd07377">
    <property type="entry name" value="WHTH_GntR"/>
    <property type="match status" value="1"/>
</dbReference>
<keyword evidence="2" id="KW-0663">Pyridoxal phosphate</keyword>
<dbReference type="GO" id="GO:0003700">
    <property type="term" value="F:DNA-binding transcription factor activity"/>
    <property type="evidence" value="ECO:0007669"/>
    <property type="project" value="InterPro"/>
</dbReference>
<evidence type="ECO:0000259" key="6">
    <source>
        <dbReference type="PROSITE" id="PS50949"/>
    </source>
</evidence>
<dbReference type="Gene3D" id="3.40.640.10">
    <property type="entry name" value="Type I PLP-dependent aspartate aminotransferase-like (Major domain)"/>
    <property type="match status" value="1"/>
</dbReference>
<dbReference type="InterPro" id="IPR051446">
    <property type="entry name" value="HTH_trans_reg/aminotransferase"/>
</dbReference>
<dbReference type="PANTHER" id="PTHR46577:SF1">
    <property type="entry name" value="HTH-TYPE TRANSCRIPTIONAL REGULATORY PROTEIN GABR"/>
    <property type="match status" value="1"/>
</dbReference>
<comment type="caution">
    <text evidence="7">The sequence shown here is derived from an EMBL/GenBank/DDBJ whole genome shotgun (WGS) entry which is preliminary data.</text>
</comment>
<dbReference type="CDD" id="cd00609">
    <property type="entry name" value="AAT_like"/>
    <property type="match status" value="1"/>
</dbReference>
<dbReference type="Pfam" id="PF00155">
    <property type="entry name" value="Aminotran_1_2"/>
    <property type="match status" value="1"/>
</dbReference>
<dbReference type="Gene3D" id="1.10.10.10">
    <property type="entry name" value="Winged helix-like DNA-binding domain superfamily/Winged helix DNA-binding domain"/>
    <property type="match status" value="1"/>
</dbReference>
<evidence type="ECO:0000313" key="7">
    <source>
        <dbReference type="EMBL" id="PZV39255.1"/>
    </source>
</evidence>
<protein>
    <submittedName>
        <fullName evidence="7">Transcriptional regulator</fullName>
    </submittedName>
</protein>
<sequence length="483" mass="53729">MKTSFPIDGIALDRDSSANLHRQLYVQLRDLIERRVLPSGHALPSTRVMARDLHVGRNTVIAACDQLALEGYLAIRPRRPSVVMDLPTRSTTAEHVSPEGENPISLRGQTMLAQPYHHGRPGMLAFHPGMPDPDNFPFNTWSKLLSRRTKFAHIDLFGTYHVKGYPPLCEAIARYLTASRGVKCNAEQIVVTNGAQSAFDLLARLLIDEGDTVWMEEPGYYGAGSAFVSAGAKLAPLRVGNAGWNLDPPPVIPRMIFVTPSCHHPLGVTMPMEQRLNLLHMAETWRSWIIEDDYDGEYRFQGQPIPALQGIGASNRVVYVGTFAKILFPAMRLGFLVVPKAIDHTIVSALSVTGQFAPLLTQAALADFMNEGHFTRHLRRMRRLYAERRQFFLESSQRHLGEWLDFHATESGIQVVGIFRETSNDAAIAEALLQQGINVSALSIQYRHGTKQNGLVMGFAAADAQTTEKTMQKFRALLKAHFG</sequence>
<evidence type="ECO:0000256" key="2">
    <source>
        <dbReference type="ARBA" id="ARBA00022898"/>
    </source>
</evidence>
<evidence type="ECO:0000256" key="1">
    <source>
        <dbReference type="ARBA" id="ARBA00005384"/>
    </source>
</evidence>
<comment type="similarity">
    <text evidence="1">In the C-terminal section; belongs to the class-I pyridoxal-phosphate-dependent aminotransferase family.</text>
</comment>
<dbReference type="Pfam" id="PF00392">
    <property type="entry name" value="GntR"/>
    <property type="match status" value="1"/>
</dbReference>
<dbReference type="InterPro" id="IPR000524">
    <property type="entry name" value="Tscrpt_reg_HTH_GntR"/>
</dbReference>
<dbReference type="InterPro" id="IPR036388">
    <property type="entry name" value="WH-like_DNA-bd_sf"/>
</dbReference>
<dbReference type="GO" id="GO:0030170">
    <property type="term" value="F:pyridoxal phosphate binding"/>
    <property type="evidence" value="ECO:0007669"/>
    <property type="project" value="InterPro"/>
</dbReference>
<dbReference type="RefSeq" id="WP_111543005.1">
    <property type="nucleotide sequence ID" value="NZ_MZXV01000013.1"/>
</dbReference>
<keyword evidence="4" id="KW-0238">DNA-binding</keyword>
<dbReference type="InterPro" id="IPR015421">
    <property type="entry name" value="PyrdxlP-dep_Trfase_major"/>
</dbReference>
<dbReference type="SUPFAM" id="SSF46785">
    <property type="entry name" value="Winged helix' DNA-binding domain"/>
    <property type="match status" value="1"/>
</dbReference>
<evidence type="ECO:0000256" key="5">
    <source>
        <dbReference type="ARBA" id="ARBA00023163"/>
    </source>
</evidence>
<accession>A0A2W7C820</accession>
<dbReference type="AlphaFoldDB" id="A0A2W7C820"/>
<dbReference type="GO" id="GO:0003677">
    <property type="term" value="F:DNA binding"/>
    <property type="evidence" value="ECO:0007669"/>
    <property type="project" value="UniProtKB-KW"/>
</dbReference>
<organism evidence="7 8">
    <name type="scientific">Mesorhizobium kowhaii</name>
    <dbReference type="NCBI Taxonomy" id="1300272"/>
    <lineage>
        <taxon>Bacteria</taxon>
        <taxon>Pseudomonadati</taxon>
        <taxon>Pseudomonadota</taxon>
        <taxon>Alphaproteobacteria</taxon>
        <taxon>Hyphomicrobiales</taxon>
        <taxon>Phyllobacteriaceae</taxon>
        <taxon>Mesorhizobium</taxon>
    </lineage>
</organism>
<evidence type="ECO:0000313" key="8">
    <source>
        <dbReference type="Proteomes" id="UP000248616"/>
    </source>
</evidence>
<dbReference type="SMART" id="SM00345">
    <property type="entry name" value="HTH_GNTR"/>
    <property type="match status" value="1"/>
</dbReference>
<reference evidence="8" key="1">
    <citation type="submission" date="2017-03" db="EMBL/GenBank/DDBJ databases">
        <authorList>
            <person name="Safronova V.I."/>
            <person name="Sazanova A.L."/>
            <person name="Chirak E.R."/>
        </authorList>
    </citation>
    <scope>NUCLEOTIDE SEQUENCE [LARGE SCALE GENOMIC DNA]</scope>
    <source>
        <strain evidence="8">Ach-343</strain>
    </source>
</reference>
<name>A0A2W7C820_9HYPH</name>
<gene>
    <name evidence="7" type="ORF">B5V02_04465</name>
</gene>
<evidence type="ECO:0000256" key="4">
    <source>
        <dbReference type="ARBA" id="ARBA00023125"/>
    </source>
</evidence>
<proteinExistence type="inferred from homology"/>
<keyword evidence="3" id="KW-0805">Transcription regulation</keyword>
<dbReference type="InterPro" id="IPR036390">
    <property type="entry name" value="WH_DNA-bd_sf"/>
</dbReference>
<dbReference type="InterPro" id="IPR004839">
    <property type="entry name" value="Aminotransferase_I/II_large"/>
</dbReference>
<dbReference type="OrthoDB" id="9808770at2"/>
<evidence type="ECO:0000256" key="3">
    <source>
        <dbReference type="ARBA" id="ARBA00023015"/>
    </source>
</evidence>
<dbReference type="EMBL" id="MZXV01000013">
    <property type="protein sequence ID" value="PZV39255.1"/>
    <property type="molecule type" value="Genomic_DNA"/>
</dbReference>
<feature type="domain" description="HTH gntR-type" evidence="6">
    <location>
        <begin position="18"/>
        <end position="86"/>
    </location>
</feature>
<dbReference type="PROSITE" id="PS50949">
    <property type="entry name" value="HTH_GNTR"/>
    <property type="match status" value="1"/>
</dbReference>
<dbReference type="Proteomes" id="UP000248616">
    <property type="component" value="Unassembled WGS sequence"/>
</dbReference>